<evidence type="ECO:0000313" key="2">
    <source>
        <dbReference type="Proteomes" id="UP000035996"/>
    </source>
</evidence>
<comment type="caution">
    <text evidence="1">The sequence shown here is derived from an EMBL/GenBank/DDBJ whole genome shotgun (WGS) entry which is preliminary data.</text>
</comment>
<sequence length="74" mass="8541">MEKFIQVVVDHDKKKFHVESEATGESNYDERVKKAKNNGRDVGTFRSRLDTVEKTIDAAQHEYKGYSHTEESPV</sequence>
<dbReference type="EMBL" id="LELK01000004">
    <property type="protein sequence ID" value="KMM37300.1"/>
    <property type="molecule type" value="Genomic_DNA"/>
</dbReference>
<dbReference type="Proteomes" id="UP000035996">
    <property type="component" value="Unassembled WGS sequence"/>
</dbReference>
<dbReference type="AlphaFoldDB" id="A0A0J6CVV0"/>
<name>A0A0J6CVV0_9BACL</name>
<evidence type="ECO:0000313" key="1">
    <source>
        <dbReference type="EMBL" id="KMM37300.1"/>
    </source>
</evidence>
<organism evidence="1 2">
    <name type="scientific">Guptibacillus hwajinpoensis</name>
    <dbReference type="NCBI Taxonomy" id="208199"/>
    <lineage>
        <taxon>Bacteria</taxon>
        <taxon>Bacillati</taxon>
        <taxon>Bacillota</taxon>
        <taxon>Bacilli</taxon>
        <taxon>Bacillales</taxon>
        <taxon>Guptibacillaceae</taxon>
        <taxon>Guptibacillus</taxon>
    </lineage>
</organism>
<dbReference type="OrthoDB" id="2928808at2"/>
<dbReference type="STRING" id="157733.AB986_15690"/>
<accession>A0A0J6CVV0</accession>
<dbReference type="RefSeq" id="WP_048312199.1">
    <property type="nucleotide sequence ID" value="NZ_CP119526.1"/>
</dbReference>
<protein>
    <submittedName>
        <fullName evidence="1">Uncharacterized protein</fullName>
    </submittedName>
</protein>
<gene>
    <name evidence="1" type="ORF">AB986_15690</name>
</gene>
<reference evidence="1" key="1">
    <citation type="submission" date="2015-06" db="EMBL/GenBank/DDBJ databases">
        <authorList>
            <person name="Liu B."/>
            <person name="Wang J."/>
            <person name="Zhu Y."/>
            <person name="Liu G."/>
            <person name="Chen Q."/>
            <person name="Zheng C."/>
            <person name="Che J."/>
            <person name="Ge C."/>
            <person name="Shi H."/>
            <person name="Pan Z."/>
            <person name="Liu X."/>
        </authorList>
    </citation>
    <scope>NUCLEOTIDE SEQUENCE [LARGE SCALE GENOMIC DNA]</scope>
    <source>
        <strain evidence="1">DSM 16346</strain>
    </source>
</reference>
<keyword evidence="2" id="KW-1185">Reference proteome</keyword>
<proteinExistence type="predicted"/>